<proteinExistence type="predicted"/>
<dbReference type="PANTHER" id="PTHR40261">
    <property type="match status" value="1"/>
</dbReference>
<dbReference type="SUPFAM" id="SSF50022">
    <property type="entry name" value="ISP domain"/>
    <property type="match status" value="1"/>
</dbReference>
<keyword evidence="2" id="KW-0479">Metal-binding</keyword>
<dbReference type="Pfam" id="PF00355">
    <property type="entry name" value="Rieske"/>
    <property type="match status" value="1"/>
</dbReference>
<keyword evidence="1" id="KW-0001">2Fe-2S</keyword>
<evidence type="ECO:0000313" key="7">
    <source>
        <dbReference type="Proteomes" id="UP000509568"/>
    </source>
</evidence>
<dbReference type="GO" id="GO:0051537">
    <property type="term" value="F:2 iron, 2 sulfur cluster binding"/>
    <property type="evidence" value="ECO:0007669"/>
    <property type="project" value="UniProtKB-KW"/>
</dbReference>
<evidence type="ECO:0000256" key="1">
    <source>
        <dbReference type="ARBA" id="ARBA00022714"/>
    </source>
</evidence>
<gene>
    <name evidence="6" type="ORF">HWQ56_03970</name>
</gene>
<evidence type="ECO:0000313" key="6">
    <source>
        <dbReference type="EMBL" id="QKZ02997.1"/>
    </source>
</evidence>
<keyword evidence="3" id="KW-0408">Iron</keyword>
<dbReference type="PROSITE" id="PS51296">
    <property type="entry name" value="RIESKE"/>
    <property type="match status" value="1"/>
</dbReference>
<dbReference type="InterPro" id="IPR017941">
    <property type="entry name" value="Rieske_2Fe-2S"/>
</dbReference>
<accession>A0A7D5D4U2</accession>
<dbReference type="Gene3D" id="2.102.10.10">
    <property type="entry name" value="Rieske [2Fe-2S] iron-sulphur domain"/>
    <property type="match status" value="1"/>
</dbReference>
<keyword evidence="7" id="KW-1185">Reference proteome</keyword>
<reference evidence="6 7" key="1">
    <citation type="submission" date="2020-06" db="EMBL/GenBank/DDBJ databases">
        <title>Pseudomonas eucalypticola sp. nov., an endophyte of Eucalyptus dunnii leaves with biocontrol ability of eucalyptus leaf blight.</title>
        <authorList>
            <person name="Liu Y."/>
            <person name="Song Z."/>
            <person name="Zeng H."/>
            <person name="Lu M."/>
            <person name="Wang X."/>
            <person name="Lian X."/>
            <person name="Zhang Q."/>
        </authorList>
    </citation>
    <scope>NUCLEOTIDE SEQUENCE [LARGE SCALE GENOMIC DNA]</scope>
    <source>
        <strain evidence="6 7">NP-1</strain>
    </source>
</reference>
<organism evidence="6 7">
    <name type="scientific">Pseudomonas eucalypticola</name>
    <dbReference type="NCBI Taxonomy" id="2599595"/>
    <lineage>
        <taxon>Bacteria</taxon>
        <taxon>Pseudomonadati</taxon>
        <taxon>Pseudomonadota</taxon>
        <taxon>Gammaproteobacteria</taxon>
        <taxon>Pseudomonadales</taxon>
        <taxon>Pseudomonadaceae</taxon>
        <taxon>Pseudomonas</taxon>
    </lineage>
</organism>
<dbReference type="RefSeq" id="WP_158153742.1">
    <property type="nucleotide sequence ID" value="NZ_CP056030.1"/>
</dbReference>
<dbReference type="AlphaFoldDB" id="A0A7D5D4U2"/>
<name>A0A7D5D4U2_9PSED</name>
<feature type="domain" description="Rieske" evidence="5">
    <location>
        <begin position="2"/>
        <end position="103"/>
    </location>
</feature>
<dbReference type="CDD" id="cd03467">
    <property type="entry name" value="Rieske"/>
    <property type="match status" value="1"/>
</dbReference>
<protein>
    <submittedName>
        <fullName evidence="6">Rieske 2Fe-2S domain-containing protein</fullName>
    </submittedName>
</protein>
<dbReference type="Proteomes" id="UP000509568">
    <property type="component" value="Chromosome"/>
</dbReference>
<dbReference type="KEGG" id="pez:HWQ56_03970"/>
<evidence type="ECO:0000256" key="3">
    <source>
        <dbReference type="ARBA" id="ARBA00023004"/>
    </source>
</evidence>
<dbReference type="EMBL" id="CP056030">
    <property type="protein sequence ID" value="QKZ02997.1"/>
    <property type="molecule type" value="Genomic_DNA"/>
</dbReference>
<evidence type="ECO:0000256" key="2">
    <source>
        <dbReference type="ARBA" id="ARBA00022723"/>
    </source>
</evidence>
<evidence type="ECO:0000259" key="5">
    <source>
        <dbReference type="PROSITE" id="PS51296"/>
    </source>
</evidence>
<evidence type="ECO:0000256" key="4">
    <source>
        <dbReference type="ARBA" id="ARBA00023014"/>
    </source>
</evidence>
<dbReference type="InterPro" id="IPR036922">
    <property type="entry name" value="Rieske_2Fe-2S_sf"/>
</dbReference>
<keyword evidence="4" id="KW-0411">Iron-sulfur</keyword>
<sequence>MHWLCESSALGEAQSRGFEREGIKLFVVRRDGRVYAYRNRCPHRGTALQWEADVFLDESASLIRCASHGALFLMDSGECVAGPCEGKELENFDCREDERGIWVEV</sequence>
<dbReference type="PANTHER" id="PTHR40261:SF1">
    <property type="entry name" value="RIESKE DOMAIN-CONTAINING PROTEIN"/>
    <property type="match status" value="1"/>
</dbReference>
<dbReference type="GO" id="GO:0046872">
    <property type="term" value="F:metal ion binding"/>
    <property type="evidence" value="ECO:0007669"/>
    <property type="project" value="UniProtKB-KW"/>
</dbReference>